<proteinExistence type="inferred from homology"/>
<gene>
    <name evidence="3" type="ORF">NB231_14298</name>
</gene>
<evidence type="ECO:0000313" key="3">
    <source>
        <dbReference type="EMBL" id="EAR22998.1"/>
    </source>
</evidence>
<protein>
    <recommendedName>
        <fullName evidence="2">Antitoxin</fullName>
    </recommendedName>
</protein>
<name>A4BL10_9GAMM</name>
<dbReference type="NCBIfam" id="TIGR01552">
    <property type="entry name" value="phd_fam"/>
    <property type="match status" value="1"/>
</dbReference>
<dbReference type="SUPFAM" id="SSF143120">
    <property type="entry name" value="YefM-like"/>
    <property type="match status" value="1"/>
</dbReference>
<organism evidence="3 4">
    <name type="scientific">Nitrococcus mobilis Nb-231</name>
    <dbReference type="NCBI Taxonomy" id="314278"/>
    <lineage>
        <taxon>Bacteria</taxon>
        <taxon>Pseudomonadati</taxon>
        <taxon>Pseudomonadota</taxon>
        <taxon>Gammaproteobacteria</taxon>
        <taxon>Chromatiales</taxon>
        <taxon>Ectothiorhodospiraceae</taxon>
        <taxon>Nitrococcus</taxon>
    </lineage>
</organism>
<dbReference type="OrthoDB" id="9800503at2"/>
<dbReference type="EMBL" id="AAOF01000001">
    <property type="protein sequence ID" value="EAR22998.1"/>
    <property type="molecule type" value="Genomic_DNA"/>
</dbReference>
<dbReference type="AlphaFoldDB" id="A4BL10"/>
<dbReference type="InterPro" id="IPR006442">
    <property type="entry name" value="Antitoxin_Phd/YefM"/>
</dbReference>
<keyword evidence="4" id="KW-1185">Reference proteome</keyword>
<evidence type="ECO:0000256" key="2">
    <source>
        <dbReference type="RuleBase" id="RU362080"/>
    </source>
</evidence>
<dbReference type="RefSeq" id="WP_005003808.1">
    <property type="nucleotide sequence ID" value="NZ_CH672427.1"/>
</dbReference>
<comment type="similarity">
    <text evidence="1 2">Belongs to the phD/YefM antitoxin family.</text>
</comment>
<reference evidence="3 4" key="1">
    <citation type="submission" date="2006-02" db="EMBL/GenBank/DDBJ databases">
        <authorList>
            <person name="Waterbury J."/>
            <person name="Ferriera S."/>
            <person name="Johnson J."/>
            <person name="Kravitz S."/>
            <person name="Halpern A."/>
            <person name="Remington K."/>
            <person name="Beeson K."/>
            <person name="Tran B."/>
            <person name="Rogers Y.-H."/>
            <person name="Friedman R."/>
            <person name="Venter J.C."/>
        </authorList>
    </citation>
    <scope>NUCLEOTIDE SEQUENCE [LARGE SCALE GENOMIC DNA]</scope>
    <source>
        <strain evidence="3 4">Nb-231</strain>
    </source>
</reference>
<dbReference type="Proteomes" id="UP000003374">
    <property type="component" value="Unassembled WGS sequence"/>
</dbReference>
<evidence type="ECO:0000313" key="4">
    <source>
        <dbReference type="Proteomes" id="UP000003374"/>
    </source>
</evidence>
<comment type="caution">
    <text evidence="3">The sequence shown here is derived from an EMBL/GenBank/DDBJ whole genome shotgun (WGS) entry which is preliminary data.</text>
</comment>
<evidence type="ECO:0000256" key="1">
    <source>
        <dbReference type="ARBA" id="ARBA00009981"/>
    </source>
</evidence>
<dbReference type="Pfam" id="PF02604">
    <property type="entry name" value="PhdYeFM_antitox"/>
    <property type="match status" value="1"/>
</dbReference>
<dbReference type="InterPro" id="IPR036165">
    <property type="entry name" value="YefM-like_sf"/>
</dbReference>
<sequence>MIEISLTEARRRLSELLDRAEAGDRVAILRRGHPPSELVRHVAARGPLPDITEEVNTLDIQGETVLEAPLPKRSRILARF</sequence>
<comment type="function">
    <text evidence="2">Antitoxin component of a type II toxin-antitoxin (TA) system.</text>
</comment>
<dbReference type="HOGENOM" id="CLU_2586139_0_0_6"/>
<accession>A4BL10</accession>
<dbReference type="Gene3D" id="3.40.1620.10">
    <property type="entry name" value="YefM-like domain"/>
    <property type="match status" value="1"/>
</dbReference>